<dbReference type="AlphaFoldDB" id="A0A806FQF6"/>
<comment type="catalytic activity">
    <reaction evidence="6 7">
        <text>diphosphate + H2O = 2 phosphate + H(+)</text>
        <dbReference type="Rhea" id="RHEA:24576"/>
        <dbReference type="ChEBI" id="CHEBI:15377"/>
        <dbReference type="ChEBI" id="CHEBI:15378"/>
        <dbReference type="ChEBI" id="CHEBI:33019"/>
        <dbReference type="ChEBI" id="CHEBI:43474"/>
        <dbReference type="EC" id="3.6.1.1"/>
    </reaction>
</comment>
<dbReference type="FunFam" id="3.90.80.10:FF:000003">
    <property type="entry name" value="Inorganic pyrophosphatase"/>
    <property type="match status" value="1"/>
</dbReference>
<dbReference type="EMBL" id="CP002915">
    <property type="protein sequence ID" value="AEK30926.1"/>
    <property type="molecule type" value="Genomic_DNA"/>
</dbReference>
<feature type="binding site" evidence="7">
    <location>
        <position position="16"/>
    </location>
    <ligand>
        <name>Mg(2+)</name>
        <dbReference type="ChEBI" id="CHEBI:18420"/>
        <label>2</label>
    </ligand>
</feature>
<evidence type="ECO:0000256" key="4">
    <source>
        <dbReference type="ARBA" id="ARBA00022801"/>
    </source>
</evidence>
<feature type="active site" description="Proton acceptor" evidence="7">
    <location>
        <position position="97"/>
    </location>
</feature>
<feature type="binding site" evidence="7">
    <location>
        <position position="24"/>
    </location>
    <ligand>
        <name>substrate</name>
    </ligand>
</feature>
<dbReference type="GO" id="GO:0000287">
    <property type="term" value="F:magnesium ion binding"/>
    <property type="evidence" value="ECO:0007669"/>
    <property type="project" value="UniProtKB-UniRule"/>
</dbReference>
<comment type="similarity">
    <text evidence="7">Belongs to the PPase family.</text>
</comment>
<gene>
    <name evidence="7" type="primary">ppa</name>
    <name evidence="8" type="ORF">BALAC2494_01874</name>
</gene>
<dbReference type="EC" id="3.6.1.1" evidence="7"/>
<keyword evidence="4 7" id="KW-0378">Hydrolase</keyword>
<evidence type="ECO:0000256" key="3">
    <source>
        <dbReference type="ARBA" id="ARBA00022723"/>
    </source>
</evidence>
<dbReference type="PROSITE" id="PS00387">
    <property type="entry name" value="PPASE"/>
    <property type="match status" value="1"/>
</dbReference>
<dbReference type="Proteomes" id="UP000008394">
    <property type="component" value="Chromosome"/>
</dbReference>
<dbReference type="GO" id="GO:0006796">
    <property type="term" value="P:phosphate-containing compound metabolic process"/>
    <property type="evidence" value="ECO:0007669"/>
    <property type="project" value="InterPro"/>
</dbReference>
<organism evidence="8 9">
    <name type="scientific">Bifidobacterium animalis subsp. lactis CNCM I-2494</name>
    <dbReference type="NCBI Taxonomy" id="1042403"/>
    <lineage>
        <taxon>Bacteria</taxon>
        <taxon>Bacillati</taxon>
        <taxon>Actinomycetota</taxon>
        <taxon>Actinomycetes</taxon>
        <taxon>Bifidobacteriales</taxon>
        <taxon>Bifidobacteriaceae</taxon>
        <taxon>Bifidobacterium</taxon>
    </lineage>
</organism>
<feature type="binding site" evidence="7">
    <location>
        <position position="65"/>
    </location>
    <ligand>
        <name>Mg(2+)</name>
        <dbReference type="ChEBI" id="CHEBI:18420"/>
        <label>2</label>
    </ligand>
</feature>
<feature type="binding site" evidence="7">
    <location>
        <position position="92"/>
    </location>
    <ligand>
        <name>Mg(2+)</name>
        <dbReference type="ChEBI" id="CHEBI:18420"/>
        <label>3</label>
    </ligand>
</feature>
<dbReference type="PANTHER" id="PTHR10286">
    <property type="entry name" value="INORGANIC PYROPHOSPHATASE"/>
    <property type="match status" value="1"/>
</dbReference>
<reference evidence="8 9" key="1">
    <citation type="journal article" date="2011" name="J. Bacteriol.">
        <title>Genome Sequence of the Probiotic Strain Bifidobacterium animalis subsp. lactis CNCM I-2494.</title>
        <authorList>
            <person name="Chervaux C."/>
            <person name="Grimaldi C."/>
            <person name="Bolotin A."/>
            <person name="Quinquis B."/>
            <person name="Legrain-Raspaud S."/>
            <person name="van Hylckama Vlieg J.E."/>
            <person name="Denariaz G."/>
            <person name="Smokvina T."/>
        </authorList>
    </citation>
    <scope>NUCLEOTIDE SEQUENCE [LARGE SCALE GENOMIC DNA]</scope>
    <source>
        <strain evidence="8 9">CNCM I-2494</strain>
    </source>
</reference>
<sequence length="175" mass="19771">MQRRNTMAETFNVVVEIPRGSKNKYEVDQASGRVFLDRTLFTAMGYPDDYGYIDGTLGEDGDPLDALVMLTDSVFPGCVVKCRAVGLYHMVDEEGGDDKVLCVPDDVRYDNIKNIDDVSKFHKAEIKHFFEQYKALEPGKEVMPGDFFADVETAEKEIKEAKERLAKSKNEDITL</sequence>
<protein>
    <recommendedName>
        <fullName evidence="7">Inorganic pyrophosphatase</fullName>
        <ecNumber evidence="7">3.6.1.1</ecNumber>
    </recommendedName>
    <alternativeName>
        <fullName evidence="7">Pyrophosphate phospho-hydrolase</fullName>
        <shortName evidence="7">PPase</shortName>
    </alternativeName>
</protein>
<dbReference type="GO" id="GO:0005737">
    <property type="term" value="C:cytoplasm"/>
    <property type="evidence" value="ECO:0007669"/>
    <property type="project" value="UniProtKB-SubCell"/>
</dbReference>
<comment type="subunit">
    <text evidence="7">Homohexamer.</text>
</comment>
<keyword evidence="3 7" id="KW-0479">Metal-binding</keyword>
<dbReference type="GO" id="GO:0004427">
    <property type="term" value="F:inorganic diphosphate phosphatase activity"/>
    <property type="evidence" value="ECO:0007669"/>
    <property type="project" value="UniProtKB-UniRule"/>
</dbReference>
<evidence type="ECO:0000256" key="1">
    <source>
        <dbReference type="ARBA" id="ARBA00001946"/>
    </source>
</evidence>
<accession>A0A806FQF6</accession>
<feature type="binding site" evidence="7">
    <location>
        <position position="97"/>
    </location>
    <ligand>
        <name>Mg(2+)</name>
        <dbReference type="ChEBI" id="CHEBI:18420"/>
        <label>1</label>
    </ligand>
</feature>
<feature type="binding site" evidence="7">
    <location>
        <position position="65"/>
    </location>
    <ligand>
        <name>Mg(2+)</name>
        <dbReference type="ChEBI" id="CHEBI:18420"/>
        <label>1</label>
    </ligand>
</feature>
<evidence type="ECO:0000256" key="2">
    <source>
        <dbReference type="ARBA" id="ARBA00022490"/>
    </source>
</evidence>
<feature type="binding site" evidence="7">
    <location>
        <position position="50"/>
    </location>
    <ligand>
        <name>substrate</name>
    </ligand>
</feature>
<comment type="subcellular location">
    <subcellularLocation>
        <location evidence="7">Cytoplasm</location>
    </subcellularLocation>
</comment>
<comment type="cofactor">
    <cofactor evidence="1 7">
        <name>Mg(2+)</name>
        <dbReference type="ChEBI" id="CHEBI:18420"/>
    </cofactor>
</comment>
<dbReference type="InterPro" id="IPR008162">
    <property type="entry name" value="Pyrophosphatase"/>
</dbReference>
<dbReference type="CDD" id="cd00412">
    <property type="entry name" value="pyrophosphatase"/>
    <property type="match status" value="1"/>
</dbReference>
<name>A0A806FQF6_BIFAN</name>
<evidence type="ECO:0000256" key="7">
    <source>
        <dbReference type="HAMAP-Rule" id="MF_00209"/>
    </source>
</evidence>
<dbReference type="Pfam" id="PF00719">
    <property type="entry name" value="Pyrophosphatase"/>
    <property type="match status" value="1"/>
</dbReference>
<feature type="binding site" evidence="7">
    <location>
        <position position="133"/>
    </location>
    <ligand>
        <name>substrate</name>
    </ligand>
</feature>
<dbReference type="Gene3D" id="3.90.80.10">
    <property type="entry name" value="Inorganic pyrophosphatase"/>
    <property type="match status" value="1"/>
</dbReference>
<feature type="binding site" evidence="7">
    <location>
        <position position="38"/>
    </location>
    <ligand>
        <name>substrate</name>
    </ligand>
</feature>
<keyword evidence="5 7" id="KW-0460">Magnesium</keyword>
<proteinExistence type="inferred from homology"/>
<feature type="binding site" evidence="7">
    <location>
        <position position="60"/>
    </location>
    <ligand>
        <name>Mg(2+)</name>
        <dbReference type="ChEBI" id="CHEBI:18420"/>
        <label>1</label>
    </ligand>
</feature>
<feature type="binding site" evidence="7">
    <location>
        <position position="97"/>
    </location>
    <ligand>
        <name>Mg(2+)</name>
        <dbReference type="ChEBI" id="CHEBI:18420"/>
        <label>3</label>
    </ligand>
</feature>
<keyword evidence="2 7" id="KW-0963">Cytoplasm</keyword>
<comment type="function">
    <text evidence="7">Catalyzes the hydrolysis of inorganic pyrophosphate (PPi) forming two phosphate ions.</text>
</comment>
<evidence type="ECO:0000313" key="9">
    <source>
        <dbReference type="Proteomes" id="UP000008394"/>
    </source>
</evidence>
<dbReference type="KEGG" id="bnm:BALAC2494_01874"/>
<evidence type="ECO:0000256" key="5">
    <source>
        <dbReference type="ARBA" id="ARBA00022842"/>
    </source>
</evidence>
<dbReference type="HAMAP" id="MF_00209">
    <property type="entry name" value="Inorganic_PPase"/>
    <property type="match status" value="1"/>
</dbReference>
<dbReference type="SUPFAM" id="SSF50324">
    <property type="entry name" value="Inorganic pyrophosphatase"/>
    <property type="match status" value="1"/>
</dbReference>
<evidence type="ECO:0000256" key="6">
    <source>
        <dbReference type="ARBA" id="ARBA00047820"/>
    </source>
</evidence>
<dbReference type="InterPro" id="IPR036649">
    <property type="entry name" value="Pyrophosphatase_sf"/>
</dbReference>
<evidence type="ECO:0000313" key="8">
    <source>
        <dbReference type="EMBL" id="AEK30926.1"/>
    </source>
</evidence>